<dbReference type="InterPro" id="IPR000792">
    <property type="entry name" value="Tscrpt_reg_LuxR_C"/>
</dbReference>
<dbReference type="CDD" id="cd06170">
    <property type="entry name" value="LuxR_C_like"/>
    <property type="match status" value="1"/>
</dbReference>
<evidence type="ECO:0000256" key="1">
    <source>
        <dbReference type="ARBA" id="ARBA00022741"/>
    </source>
</evidence>
<feature type="region of interest" description="Disordered" evidence="3">
    <location>
        <begin position="1"/>
        <end position="20"/>
    </location>
</feature>
<dbReference type="SMART" id="SM00421">
    <property type="entry name" value="HTH_LUXR"/>
    <property type="match status" value="1"/>
</dbReference>
<sequence>MKTTTKAPTATQPLDGGPPLRGQLVGRAAETARIGAALAAARAQRGAAVVITGEPGVGKSRLAAEVLAVAERAGMATAGGRAGTVGPAVPYRPLVEGLLCLTRAGALPAPGATNAYGPHLAALLEGTPHPASGPLSPLLVAESVLRALAVAGRRRGCLLVVDDLQDADAATLAAVEYLLDNLGRQPAVLLLVTGREPGAAADLVARARQRGAAAVVEVPPLGPDAVRRLLAAELALAPEEIGPGLLDRAMTGSAGIPFVLREIAHGLAGAGDGMPPVLPAALADSVARRTARLGPGGARLLGTAAVFGPRFPLAVVQRASGCGDDALAMALRTATAAGLVVPDTTSAGWWAFRHPLVGPAVLAGLGPGERAGAARRAAGALAALHPGLPGPWCARAAALHGQAGETGEAVRLYCEAAGRAAADGAVDRALELLARAHRLTGPATAPGTRATVLERLLDTAVSGGRPDAVPTGADGLTGDPGLPPARRAGLHARLAETAALAGRPAEAVRHIDVARLLLGDRPDDAHRAVVDVAAAHVELHRLTPDRLTTAAALARRGADAAERAGLPERAGRALLLLGRLAAEQDEAAATAHVLRACALAHANGLPALRAAADLRLAGLAAARDGRPGPVDEAREEARRTGVLPPALDASFFLALEQLRRGEFTAAAERLREAAADAERLGLGACLARLRLADAVRYAHQGRRAEMEAALEGLGPLVDAAPGVRAMSYGLARAFCSLLEDAHDAAEREFALALAYDTENPATCDIGRHGIVLLLGVVAGRMGRRHHAEVARAGAGGTRWNRQFVALADAVLLGREGRPVEASAAAGAALAAAEPYPMARNLCVRLVAAAAHRDGWGAPVDWLREAEEYFHTAGLRNVSGACRALLRRMGAPVRQRRSGDAEVPLDLRRCGITVREFEVARLVAERIGNKDIAGRLHISHRTVEKHVASLLQKTGHPNRAAFASAARADLVT</sequence>
<evidence type="ECO:0000259" key="4">
    <source>
        <dbReference type="PROSITE" id="PS50043"/>
    </source>
</evidence>
<proteinExistence type="predicted"/>
<evidence type="ECO:0000256" key="3">
    <source>
        <dbReference type="SAM" id="MobiDB-lite"/>
    </source>
</evidence>
<dbReference type="Gene3D" id="1.10.10.10">
    <property type="entry name" value="Winged helix-like DNA-binding domain superfamily/Winged helix DNA-binding domain"/>
    <property type="match status" value="1"/>
</dbReference>
<evidence type="ECO:0000256" key="2">
    <source>
        <dbReference type="ARBA" id="ARBA00022840"/>
    </source>
</evidence>
<dbReference type="InterPro" id="IPR036388">
    <property type="entry name" value="WH-like_DNA-bd_sf"/>
</dbReference>
<dbReference type="EMBL" id="JAFEJA010000001">
    <property type="protein sequence ID" value="MBM9617961.1"/>
    <property type="molecule type" value="Genomic_DNA"/>
</dbReference>
<protein>
    <submittedName>
        <fullName evidence="5">AAA family ATPase</fullName>
    </submittedName>
</protein>
<keyword evidence="1" id="KW-0547">Nucleotide-binding</keyword>
<dbReference type="PROSITE" id="PS50043">
    <property type="entry name" value="HTH_LUXR_2"/>
    <property type="match status" value="1"/>
</dbReference>
<evidence type="ECO:0000313" key="6">
    <source>
        <dbReference type="Proteomes" id="UP000664109"/>
    </source>
</evidence>
<dbReference type="InterPro" id="IPR027417">
    <property type="entry name" value="P-loop_NTPase"/>
</dbReference>
<accession>A0ABS2UKA7</accession>
<comment type="caution">
    <text evidence="5">The sequence shown here is derived from an EMBL/GenBank/DDBJ whole genome shotgun (WGS) entry which is preliminary data.</text>
</comment>
<organism evidence="5 6">
    <name type="scientific">Streptomyces zhihengii</name>
    <dbReference type="NCBI Taxonomy" id="1818004"/>
    <lineage>
        <taxon>Bacteria</taxon>
        <taxon>Bacillati</taxon>
        <taxon>Actinomycetota</taxon>
        <taxon>Actinomycetes</taxon>
        <taxon>Kitasatosporales</taxon>
        <taxon>Streptomycetaceae</taxon>
        <taxon>Streptomyces</taxon>
    </lineage>
</organism>
<dbReference type="SUPFAM" id="SSF52540">
    <property type="entry name" value="P-loop containing nucleoside triphosphate hydrolases"/>
    <property type="match status" value="1"/>
</dbReference>
<dbReference type="Gene3D" id="3.40.50.300">
    <property type="entry name" value="P-loop containing nucleotide triphosphate hydrolases"/>
    <property type="match status" value="1"/>
</dbReference>
<feature type="compositionally biased region" description="Low complexity" evidence="3">
    <location>
        <begin position="1"/>
        <end position="13"/>
    </location>
</feature>
<dbReference type="PANTHER" id="PTHR16305:SF35">
    <property type="entry name" value="TRANSCRIPTIONAL ACTIVATOR DOMAIN"/>
    <property type="match status" value="1"/>
</dbReference>
<dbReference type="PRINTS" id="PR00038">
    <property type="entry name" value="HTHLUXR"/>
</dbReference>
<keyword evidence="6" id="KW-1185">Reference proteome</keyword>
<dbReference type="Pfam" id="PF13191">
    <property type="entry name" value="AAA_16"/>
    <property type="match status" value="1"/>
</dbReference>
<dbReference type="Proteomes" id="UP000664109">
    <property type="component" value="Unassembled WGS sequence"/>
</dbReference>
<dbReference type="PANTHER" id="PTHR16305">
    <property type="entry name" value="TESTICULAR SOLUBLE ADENYLYL CYCLASE"/>
    <property type="match status" value="1"/>
</dbReference>
<name>A0ABS2UKA7_9ACTN</name>
<reference evidence="5 6" key="1">
    <citation type="journal article" date="2016" name="Arch. Microbiol.">
        <title>Streptomyces zhihengii sp. nov., isolated from rhizospheric soil of Psammosilene tunicoides.</title>
        <authorList>
            <person name="Huang M.J."/>
            <person name="Fei J.J."/>
            <person name="Salam N."/>
            <person name="Kim C.J."/>
            <person name="Hozzein W.N."/>
            <person name="Xiao M."/>
            <person name="Huang H.Q."/>
            <person name="Li W.J."/>
        </authorList>
    </citation>
    <scope>NUCLEOTIDE SEQUENCE [LARGE SCALE GENOMIC DNA]</scope>
    <source>
        <strain evidence="5 6">YIM T102</strain>
    </source>
</reference>
<gene>
    <name evidence="5" type="ORF">JE024_04255</name>
</gene>
<feature type="domain" description="HTH luxR-type" evidence="4">
    <location>
        <begin position="903"/>
        <end position="969"/>
    </location>
</feature>
<dbReference type="Pfam" id="PF00196">
    <property type="entry name" value="GerE"/>
    <property type="match status" value="1"/>
</dbReference>
<dbReference type="RefSeq" id="WP_205372283.1">
    <property type="nucleotide sequence ID" value="NZ_JAFEJA010000001.1"/>
</dbReference>
<dbReference type="SUPFAM" id="SSF46894">
    <property type="entry name" value="C-terminal effector domain of the bipartite response regulators"/>
    <property type="match status" value="1"/>
</dbReference>
<dbReference type="InterPro" id="IPR016032">
    <property type="entry name" value="Sig_transdc_resp-reg_C-effctor"/>
</dbReference>
<keyword evidence="2" id="KW-0067">ATP-binding</keyword>
<dbReference type="InterPro" id="IPR041664">
    <property type="entry name" value="AAA_16"/>
</dbReference>
<evidence type="ECO:0000313" key="5">
    <source>
        <dbReference type="EMBL" id="MBM9617961.1"/>
    </source>
</evidence>